<dbReference type="PANTHER" id="PTHR11206">
    <property type="entry name" value="MULTIDRUG RESISTANCE PROTEIN"/>
    <property type="match status" value="1"/>
</dbReference>
<feature type="transmembrane region" description="Helical" evidence="6">
    <location>
        <begin position="362"/>
        <end position="380"/>
    </location>
</feature>
<keyword evidence="4 6" id="KW-1133">Transmembrane helix</keyword>
<evidence type="ECO:0000256" key="1">
    <source>
        <dbReference type="ARBA" id="ARBA00004141"/>
    </source>
</evidence>
<dbReference type="RefSeq" id="XP_064855524.1">
    <property type="nucleotide sequence ID" value="XM_064999452.1"/>
</dbReference>
<feature type="transmembrane region" description="Helical" evidence="6">
    <location>
        <begin position="143"/>
        <end position="160"/>
    </location>
</feature>
<comment type="caution">
    <text evidence="7">The sequence shown here is derived from an EMBL/GenBank/DDBJ whole genome shotgun (WGS) entry which is preliminary data.</text>
</comment>
<feature type="transmembrane region" description="Helical" evidence="6">
    <location>
        <begin position="437"/>
        <end position="457"/>
    </location>
</feature>
<evidence type="ECO:0000256" key="3">
    <source>
        <dbReference type="ARBA" id="ARBA00022692"/>
    </source>
</evidence>
<comment type="similarity">
    <text evidence="2">Belongs to the multi antimicrobial extrusion (MATE) (TC 2.A.66.1) family.</text>
</comment>
<keyword evidence="5 6" id="KW-0472">Membrane</keyword>
<evidence type="ECO:0000256" key="5">
    <source>
        <dbReference type="ARBA" id="ARBA00023136"/>
    </source>
</evidence>
<dbReference type="GO" id="GO:0016020">
    <property type="term" value="C:membrane"/>
    <property type="evidence" value="ECO:0007669"/>
    <property type="project" value="UniProtKB-SubCell"/>
</dbReference>
<name>A0AAV5QUW4_9ASCO</name>
<evidence type="ECO:0000313" key="8">
    <source>
        <dbReference type="Proteomes" id="UP001360560"/>
    </source>
</evidence>
<dbReference type="NCBIfam" id="TIGR00797">
    <property type="entry name" value="matE"/>
    <property type="match status" value="1"/>
</dbReference>
<dbReference type="AlphaFoldDB" id="A0AAV5QUW4"/>
<organism evidence="7 8">
    <name type="scientific">Saccharomycopsis crataegensis</name>
    <dbReference type="NCBI Taxonomy" id="43959"/>
    <lineage>
        <taxon>Eukaryota</taxon>
        <taxon>Fungi</taxon>
        <taxon>Dikarya</taxon>
        <taxon>Ascomycota</taxon>
        <taxon>Saccharomycotina</taxon>
        <taxon>Saccharomycetes</taxon>
        <taxon>Saccharomycopsidaceae</taxon>
        <taxon>Saccharomycopsis</taxon>
    </lineage>
</organism>
<evidence type="ECO:0000256" key="4">
    <source>
        <dbReference type="ARBA" id="ARBA00022989"/>
    </source>
</evidence>
<feature type="transmembrane region" description="Helical" evidence="6">
    <location>
        <begin position="463"/>
        <end position="485"/>
    </location>
</feature>
<feature type="transmembrane region" description="Helical" evidence="6">
    <location>
        <begin position="400"/>
        <end position="425"/>
    </location>
</feature>
<dbReference type="Proteomes" id="UP001360560">
    <property type="component" value="Unassembled WGS sequence"/>
</dbReference>
<reference evidence="7 8" key="1">
    <citation type="journal article" date="2023" name="Elife">
        <title>Identification of key yeast species and microbe-microbe interactions impacting larval growth of Drosophila in the wild.</title>
        <authorList>
            <person name="Mure A."/>
            <person name="Sugiura Y."/>
            <person name="Maeda R."/>
            <person name="Honda K."/>
            <person name="Sakurai N."/>
            <person name="Takahashi Y."/>
            <person name="Watada M."/>
            <person name="Katoh T."/>
            <person name="Gotoh A."/>
            <person name="Gotoh Y."/>
            <person name="Taniguchi I."/>
            <person name="Nakamura K."/>
            <person name="Hayashi T."/>
            <person name="Katayama T."/>
            <person name="Uemura T."/>
            <person name="Hattori Y."/>
        </authorList>
    </citation>
    <scope>NUCLEOTIDE SEQUENCE [LARGE SCALE GENOMIC DNA]</scope>
    <source>
        <strain evidence="7 8">SC-9</strain>
    </source>
</reference>
<dbReference type="GeneID" id="90076517"/>
<evidence type="ECO:0008006" key="9">
    <source>
        <dbReference type="Google" id="ProtNLM"/>
    </source>
</evidence>
<evidence type="ECO:0000256" key="2">
    <source>
        <dbReference type="ARBA" id="ARBA00010199"/>
    </source>
</evidence>
<dbReference type="InterPro" id="IPR045069">
    <property type="entry name" value="MATE_euk"/>
</dbReference>
<gene>
    <name evidence="7" type="ORF">DASC09_058680</name>
</gene>
<dbReference type="GO" id="GO:0042910">
    <property type="term" value="F:xenobiotic transmembrane transporter activity"/>
    <property type="evidence" value="ECO:0007669"/>
    <property type="project" value="InterPro"/>
</dbReference>
<keyword evidence="3 6" id="KW-0812">Transmembrane</keyword>
<protein>
    <recommendedName>
        <fullName evidence="9">MATE efflux family protein</fullName>
    </recommendedName>
</protein>
<evidence type="ECO:0000256" key="6">
    <source>
        <dbReference type="SAM" id="Phobius"/>
    </source>
</evidence>
<feature type="transmembrane region" description="Helical" evidence="6">
    <location>
        <begin position="172"/>
        <end position="194"/>
    </location>
</feature>
<dbReference type="Pfam" id="PF01554">
    <property type="entry name" value="MatE"/>
    <property type="match status" value="2"/>
</dbReference>
<dbReference type="CDD" id="cd13132">
    <property type="entry name" value="MATE_eukaryotic"/>
    <property type="match status" value="1"/>
</dbReference>
<dbReference type="GO" id="GO:1990961">
    <property type="term" value="P:xenobiotic detoxification by transmembrane export across the plasma membrane"/>
    <property type="evidence" value="ECO:0007669"/>
    <property type="project" value="InterPro"/>
</dbReference>
<feature type="transmembrane region" description="Helical" evidence="6">
    <location>
        <begin position="284"/>
        <end position="309"/>
    </location>
</feature>
<dbReference type="EMBL" id="BTFZ01000020">
    <property type="protein sequence ID" value="GMM38529.1"/>
    <property type="molecule type" value="Genomic_DNA"/>
</dbReference>
<proteinExistence type="inferred from homology"/>
<comment type="subcellular location">
    <subcellularLocation>
        <location evidence="1">Membrane</location>
        <topology evidence="1">Multi-pass membrane protein</topology>
    </subcellularLocation>
</comment>
<feature type="transmembrane region" description="Helical" evidence="6">
    <location>
        <begin position="206"/>
        <end position="229"/>
    </location>
</feature>
<feature type="transmembrane region" description="Helical" evidence="6">
    <location>
        <begin position="235"/>
        <end position="263"/>
    </location>
</feature>
<feature type="transmembrane region" description="Helical" evidence="6">
    <location>
        <begin position="329"/>
        <end position="350"/>
    </location>
</feature>
<sequence length="501" mass="56521">MLSSKMIPKKNDGESLEEEQLLNQHTIASYDSIRDDYSQEDLHENQQYVQETTYAEELSYIARNSIPNCAGFLLQYCINAFPVFFVSHLGKEELAANALAMTTYYITGPSIFMGMATAIDTICSQSYGAKQYHLVGLYFQKNVVLSMILFVPLSILWINMDKVLRLFVHNNRIIELATIYFHIMFLEAPAFIFYENGKRFIQAQGIFNAVIYILSIVVPINLCLNYALILSDTFGIGYIGSPIASVISYWLMAILLGLYIRFVNGSKCWVKINRSDIFHDLGGLIRLNIYGAIMTLSETFAFQIITVMVAQFDVFQLAAQSVTATYSNYFFTIPFAVGVVGSMRIGNYIGSGNKRSAIMATRCLYSIAICLGFSNFSIIFFTRNYIARYFADGDLELGQIISNCLIIVAIFQMLDCGFNICSAAVLRAQGRQRIGGILSFVSYYVVGLILELYFGFYLKYKLFGFWCGLSLGLAFLSITQTFCIIKSDWDEIISGARLHHH</sequence>
<dbReference type="GO" id="GO:0015297">
    <property type="term" value="F:antiporter activity"/>
    <property type="evidence" value="ECO:0007669"/>
    <property type="project" value="InterPro"/>
</dbReference>
<feature type="transmembrane region" description="Helical" evidence="6">
    <location>
        <begin position="69"/>
        <end position="90"/>
    </location>
</feature>
<evidence type="ECO:0000313" key="7">
    <source>
        <dbReference type="EMBL" id="GMM38529.1"/>
    </source>
</evidence>
<accession>A0AAV5QUW4</accession>
<keyword evidence="8" id="KW-1185">Reference proteome</keyword>
<dbReference type="InterPro" id="IPR002528">
    <property type="entry name" value="MATE_fam"/>
</dbReference>
<feature type="transmembrane region" description="Helical" evidence="6">
    <location>
        <begin position="102"/>
        <end position="122"/>
    </location>
</feature>